<name>A0A4V0YCW0_9MICO</name>
<keyword evidence="4" id="KW-0804">Transcription</keyword>
<protein>
    <submittedName>
        <fullName evidence="6">MerR family transcriptional regulator</fullName>
    </submittedName>
</protein>
<keyword evidence="3" id="KW-0238">DNA-binding</keyword>
<dbReference type="GO" id="GO:0003677">
    <property type="term" value="F:DNA binding"/>
    <property type="evidence" value="ECO:0007669"/>
    <property type="project" value="UniProtKB-KW"/>
</dbReference>
<dbReference type="InterPro" id="IPR009061">
    <property type="entry name" value="DNA-bd_dom_put_sf"/>
</dbReference>
<organism evidence="6 7">
    <name type="scientific">Microbacterium protaetiae</name>
    <dbReference type="NCBI Taxonomy" id="2509458"/>
    <lineage>
        <taxon>Bacteria</taxon>
        <taxon>Bacillati</taxon>
        <taxon>Actinomycetota</taxon>
        <taxon>Actinomycetes</taxon>
        <taxon>Micrococcales</taxon>
        <taxon>Microbacteriaceae</taxon>
        <taxon>Microbacterium</taxon>
    </lineage>
</organism>
<evidence type="ECO:0000313" key="7">
    <source>
        <dbReference type="Proteomes" id="UP000293995"/>
    </source>
</evidence>
<dbReference type="AlphaFoldDB" id="A0A4V0YCW0"/>
<dbReference type="SMART" id="SM00422">
    <property type="entry name" value="HTH_MERR"/>
    <property type="match status" value="1"/>
</dbReference>
<sequence length="128" mass="14164">MTLTSRSSRGVHVVRIGELSRETGASPRAIRYYEQTGLLRSERRPNGYREFDDTAVQTVTTIRTLFGLGFPSELVSRVLPCTGDAGPIAGDCSALMQRVAEIRDDMDAKARSLDATRDQLTQFLANQQ</sequence>
<evidence type="ECO:0000259" key="5">
    <source>
        <dbReference type="PROSITE" id="PS50937"/>
    </source>
</evidence>
<dbReference type="InterPro" id="IPR000551">
    <property type="entry name" value="MerR-type_HTH_dom"/>
</dbReference>
<dbReference type="OrthoDB" id="9802039at2"/>
<dbReference type="EMBL" id="CP035494">
    <property type="protein sequence ID" value="QAY58581.1"/>
    <property type="molecule type" value="Genomic_DNA"/>
</dbReference>
<proteinExistence type="predicted"/>
<dbReference type="GO" id="GO:0003700">
    <property type="term" value="F:DNA-binding transcription factor activity"/>
    <property type="evidence" value="ECO:0007669"/>
    <property type="project" value="InterPro"/>
</dbReference>
<evidence type="ECO:0000256" key="1">
    <source>
        <dbReference type="ARBA" id="ARBA00022491"/>
    </source>
</evidence>
<dbReference type="PROSITE" id="PS50937">
    <property type="entry name" value="HTH_MERR_2"/>
    <property type="match status" value="1"/>
</dbReference>
<evidence type="ECO:0000313" key="6">
    <source>
        <dbReference type="EMBL" id="QAY58581.1"/>
    </source>
</evidence>
<feature type="domain" description="HTH merR-type" evidence="5">
    <location>
        <begin position="13"/>
        <end position="81"/>
    </location>
</feature>
<keyword evidence="1" id="KW-0678">Repressor</keyword>
<dbReference type="PANTHER" id="PTHR30204:SF69">
    <property type="entry name" value="MERR-FAMILY TRANSCRIPTIONAL REGULATOR"/>
    <property type="match status" value="1"/>
</dbReference>
<reference evidence="6 7" key="1">
    <citation type="submission" date="2019-01" db="EMBL/GenBank/DDBJ databases">
        <title>Genome sequencing of strain DFW100M-13.</title>
        <authorList>
            <person name="Heo J."/>
            <person name="Kim S.-J."/>
            <person name="Kim J.-S."/>
            <person name="Hong S.-B."/>
            <person name="Kwon S.-W."/>
        </authorList>
    </citation>
    <scope>NUCLEOTIDE SEQUENCE [LARGE SCALE GENOMIC DNA]</scope>
    <source>
        <strain evidence="6 7">DFW100M-13</strain>
    </source>
</reference>
<dbReference type="Gene3D" id="1.10.1660.10">
    <property type="match status" value="1"/>
</dbReference>
<keyword evidence="2" id="KW-0805">Transcription regulation</keyword>
<dbReference type="PRINTS" id="PR00040">
    <property type="entry name" value="HTHMERR"/>
</dbReference>
<dbReference type="InterPro" id="IPR047057">
    <property type="entry name" value="MerR_fam"/>
</dbReference>
<evidence type="ECO:0000256" key="4">
    <source>
        <dbReference type="ARBA" id="ARBA00023163"/>
    </source>
</evidence>
<dbReference type="Proteomes" id="UP000293995">
    <property type="component" value="Chromosome"/>
</dbReference>
<keyword evidence="7" id="KW-1185">Reference proteome</keyword>
<dbReference type="KEGG" id="mprt:ET475_00215"/>
<dbReference type="PANTHER" id="PTHR30204">
    <property type="entry name" value="REDOX-CYCLING DRUG-SENSING TRANSCRIPTIONAL ACTIVATOR SOXR"/>
    <property type="match status" value="1"/>
</dbReference>
<evidence type="ECO:0000256" key="3">
    <source>
        <dbReference type="ARBA" id="ARBA00023125"/>
    </source>
</evidence>
<gene>
    <name evidence="6" type="ORF">ET475_00215</name>
</gene>
<evidence type="ECO:0000256" key="2">
    <source>
        <dbReference type="ARBA" id="ARBA00023015"/>
    </source>
</evidence>
<dbReference type="Pfam" id="PF13411">
    <property type="entry name" value="MerR_1"/>
    <property type="match status" value="1"/>
</dbReference>
<accession>A0A4V0YCW0</accession>
<dbReference type="SUPFAM" id="SSF46955">
    <property type="entry name" value="Putative DNA-binding domain"/>
    <property type="match status" value="1"/>
</dbReference>